<dbReference type="Proteomes" id="UP000253570">
    <property type="component" value="Unassembled WGS sequence"/>
</dbReference>
<protein>
    <recommendedName>
        <fullName evidence="3">NIPSNAP domain-containing protein</fullName>
    </recommendedName>
</protein>
<reference evidence="1 2" key="1">
    <citation type="journal article" date="2018" name="Microbiome">
        <title>Fine metagenomic profile of the Mediterranean stratified and mixed water columns revealed by assembly and recruitment.</title>
        <authorList>
            <person name="Haro-Moreno J.M."/>
            <person name="Lopez-Perez M."/>
            <person name="De La Torre J.R."/>
            <person name="Picazo A."/>
            <person name="Camacho A."/>
            <person name="Rodriguez-Valera F."/>
        </authorList>
    </citation>
    <scope>NUCLEOTIDE SEQUENCE [LARGE SCALE GENOMIC DNA]</scope>
    <source>
        <strain evidence="1">MED-G57</strain>
    </source>
</reference>
<dbReference type="EMBL" id="QOQD01000004">
    <property type="protein sequence ID" value="RCL73909.1"/>
    <property type="molecule type" value="Genomic_DNA"/>
</dbReference>
<accession>A0A368DPZ8</accession>
<evidence type="ECO:0000313" key="1">
    <source>
        <dbReference type="EMBL" id="RCL73909.1"/>
    </source>
</evidence>
<evidence type="ECO:0000313" key="2">
    <source>
        <dbReference type="Proteomes" id="UP000253570"/>
    </source>
</evidence>
<evidence type="ECO:0008006" key="3">
    <source>
        <dbReference type="Google" id="ProtNLM"/>
    </source>
</evidence>
<gene>
    <name evidence="1" type="ORF">DBW71_02225</name>
</gene>
<organism evidence="1 2">
    <name type="scientific">PS1 clade bacterium</name>
    <dbReference type="NCBI Taxonomy" id="2175152"/>
    <lineage>
        <taxon>Bacteria</taxon>
        <taxon>Pseudomonadati</taxon>
        <taxon>Pseudomonadota</taxon>
        <taxon>Alphaproteobacteria</taxon>
        <taxon>PS1 clade</taxon>
    </lineage>
</organism>
<comment type="caution">
    <text evidence="1">The sequence shown here is derived from an EMBL/GenBank/DDBJ whole genome shotgun (WGS) entry which is preliminary data.</text>
</comment>
<dbReference type="AlphaFoldDB" id="A0A368DPZ8"/>
<sequence length="245" mass="27837">MDNAIWAIWYDIKKDQEHEYLEWMHKTYLPKIQSEAGCLWVAHYRAGANEGEGMKSIRDNLPRSSDRIGQGSQYIQLVGSASIATLTGHNKFISDPNIIDQAELKKREGKRECIFQVVSRVDGPETKEKTPSTTPGPVIQMGSFRTKTIDDEFDVCSWYTQHRLPAIARLQGCITARTMLSAAGWAKFSVLYEFTSLEARQKNFEEKHEALGLTDDKWTHKIHNYTIHAPGSPSVAERIWPPVIS</sequence>
<proteinExistence type="predicted"/>
<name>A0A368DPZ8_9PROT</name>